<comment type="similarity">
    <text evidence="1">Belongs to the PhzF family.</text>
</comment>
<organism evidence="3 5">
    <name type="scientific">Didymodactylos carnosus</name>
    <dbReference type="NCBI Taxonomy" id="1234261"/>
    <lineage>
        <taxon>Eukaryota</taxon>
        <taxon>Metazoa</taxon>
        <taxon>Spiralia</taxon>
        <taxon>Gnathifera</taxon>
        <taxon>Rotifera</taxon>
        <taxon>Eurotatoria</taxon>
        <taxon>Bdelloidea</taxon>
        <taxon>Philodinida</taxon>
        <taxon>Philodinidae</taxon>
        <taxon>Didymodactylos</taxon>
    </lineage>
</organism>
<dbReference type="Proteomes" id="UP000681722">
    <property type="component" value="Unassembled WGS sequence"/>
</dbReference>
<dbReference type="GO" id="GO:0005737">
    <property type="term" value="C:cytoplasm"/>
    <property type="evidence" value="ECO:0007669"/>
    <property type="project" value="TreeGrafter"/>
</dbReference>
<dbReference type="SUPFAM" id="SSF54506">
    <property type="entry name" value="Diaminopimelate epimerase-like"/>
    <property type="match status" value="1"/>
</dbReference>
<dbReference type="PANTHER" id="PTHR13774">
    <property type="entry name" value="PHENAZINE BIOSYNTHESIS PROTEIN"/>
    <property type="match status" value="1"/>
</dbReference>
<sequence>MIEIFTVDAFATNPFKGNPACVCLSFMNDEHSDDFDQLFQKIAKEMNLSETAFITKSSTSTSTYFLQWFTPKNEVPLCGHATLSTAHILFDQHLSQSNELIFETKHVGQLKVRKLKENFLELDFPQGQPQPILLSETIVEELKQKLCIKSDIKDIQLCKRTKKLLIYISSIDDLLSLKPFSLTTINFGEQYKEFIMGIIVTTNGNDSKYDFFSRYFAPWNGIDEDPVTGGAHTVLGVYWSKLLNKTTLDAYQSSERGGELQCELNQENGRILILENLEPISTTTDAPAIAVTEQNYRQLLKSTLEEVECVNVYCAGDRFEYLCDPQLDGFTTINGILQLPLTIDSGYAIIHKCTRPSIKKGNSVELIADRWELSPSLFFINNPQWNSKLIEDMKSKIPTDLGLNDDLIKQNQLDIKLIKLVLYGKGSCSKPYEIEEKTHGTLGKLVVVLPSTYEGGQDHLIVKKERYVYDFSKNSANSLHYIVYYNNCQHEVQRVSNGFKLTLVYDISHPKTMKPMMYLTPSQSDEQLVEKMNEIFSTWLRHSNRVSKLIIPLTGIYVKSTMSSLSLNSKDRAYINLLLETIKHFHSSSHVCHHLWPHDEFLLYIGVLTHHEELDEDGDVMINYMFVENLILINGKRQESYKSFESIRMVDVDDDVKLIDQTIYDHLDSTFVRENGETGNDVNAYPEIGVLVIVPYHRKFELLFCEKRKLYHKLSFMCSIIESNCGSKLKSIILKQECLEAINCLLRKQQMRKCDVAPLINRLITLYKIKTGIKQIDILVIDVIRRLIQHHWFILQLLTDKTIVRYLFNLGNLVDWLTIEIDIFNGFQRAITQLPPNTTDSSTFLISFVLLVNQTLELSHSMKDDLYRLIMCMINTLLKHIFRQKQIFETTSMITVCSVLELLSLFDDVYLLSLNIISKQIIHFLNKCCDQEDDITERYLEPALILFIKKLWPQFHKQQNVPRWFVDLYEYCLSALNDECNSPPPPIKKWTLDELNISCDCDYCQQLLTFFLDENVHKQQFRKYHRLCSQFNRTIDRLSVSLTSTIQHNGSEQQLEITKPFDTKKRSEKYLMLRDGLLEINISKHIYSFTTNPRKSAMDDDNRSTKRSRME</sequence>
<dbReference type="AlphaFoldDB" id="A0A813UQ53"/>
<dbReference type="GO" id="GO:0016853">
    <property type="term" value="F:isomerase activity"/>
    <property type="evidence" value="ECO:0007669"/>
    <property type="project" value="UniProtKB-KW"/>
</dbReference>
<accession>A0A813UQ53</accession>
<dbReference type="EMBL" id="CAJNOQ010000672">
    <property type="protein sequence ID" value="CAF0826790.1"/>
    <property type="molecule type" value="Genomic_DNA"/>
</dbReference>
<protein>
    <submittedName>
        <fullName evidence="3">Uncharacterized protein</fullName>
    </submittedName>
</protein>
<name>A0A813UQ53_9BILA</name>
<dbReference type="OrthoDB" id="75169at2759"/>
<dbReference type="Gene3D" id="3.10.310.10">
    <property type="entry name" value="Diaminopimelate Epimerase, Chain A, domain 1"/>
    <property type="match status" value="2"/>
</dbReference>
<reference evidence="3" key="1">
    <citation type="submission" date="2021-02" db="EMBL/GenBank/DDBJ databases">
        <authorList>
            <person name="Nowell W R."/>
        </authorList>
    </citation>
    <scope>NUCLEOTIDE SEQUENCE</scope>
</reference>
<dbReference type="NCBIfam" id="TIGR00654">
    <property type="entry name" value="PhzF_family"/>
    <property type="match status" value="1"/>
</dbReference>
<evidence type="ECO:0000313" key="4">
    <source>
        <dbReference type="EMBL" id="CAF3613657.1"/>
    </source>
</evidence>
<keyword evidence="5" id="KW-1185">Reference proteome</keyword>
<evidence type="ECO:0000313" key="3">
    <source>
        <dbReference type="EMBL" id="CAF0826790.1"/>
    </source>
</evidence>
<dbReference type="InterPro" id="IPR003719">
    <property type="entry name" value="Phenazine_PhzF-like"/>
</dbReference>
<comment type="caution">
    <text evidence="3">The sequence shown here is derived from an EMBL/GenBank/DDBJ whole genome shotgun (WGS) entry which is preliminary data.</text>
</comment>
<dbReference type="PANTHER" id="PTHR13774:SF17">
    <property type="entry name" value="PHENAZINE BIOSYNTHESIS-LIKE DOMAIN-CONTAINING PROTEIN"/>
    <property type="match status" value="1"/>
</dbReference>
<dbReference type="Pfam" id="PF02567">
    <property type="entry name" value="PhzC-PhzF"/>
    <property type="match status" value="1"/>
</dbReference>
<proteinExistence type="inferred from homology"/>
<evidence type="ECO:0000256" key="1">
    <source>
        <dbReference type="ARBA" id="ARBA00008270"/>
    </source>
</evidence>
<dbReference type="EMBL" id="CAJOBC010000672">
    <property type="protein sequence ID" value="CAF3613657.1"/>
    <property type="molecule type" value="Genomic_DNA"/>
</dbReference>
<evidence type="ECO:0000256" key="2">
    <source>
        <dbReference type="ARBA" id="ARBA00023235"/>
    </source>
</evidence>
<gene>
    <name evidence="3" type="ORF">GPM918_LOCUS4840</name>
    <name evidence="4" type="ORF">SRO942_LOCUS4841</name>
</gene>
<dbReference type="Proteomes" id="UP000663829">
    <property type="component" value="Unassembled WGS sequence"/>
</dbReference>
<keyword evidence="2" id="KW-0413">Isomerase</keyword>
<evidence type="ECO:0000313" key="5">
    <source>
        <dbReference type="Proteomes" id="UP000663829"/>
    </source>
</evidence>